<dbReference type="AlphaFoldDB" id="A0A9P4HT36"/>
<protein>
    <recommendedName>
        <fullName evidence="2">DUF4604 domain-containing protein</fullName>
    </recommendedName>
</protein>
<reference evidence="3" key="1">
    <citation type="journal article" date="2020" name="Stud. Mycol.">
        <title>101 Dothideomycetes genomes: a test case for predicting lifestyles and emergence of pathogens.</title>
        <authorList>
            <person name="Haridas S."/>
            <person name="Albert R."/>
            <person name="Binder M."/>
            <person name="Bloem J."/>
            <person name="Labutti K."/>
            <person name="Salamov A."/>
            <person name="Andreopoulos B."/>
            <person name="Baker S."/>
            <person name="Barry K."/>
            <person name="Bills G."/>
            <person name="Bluhm B."/>
            <person name="Cannon C."/>
            <person name="Castanera R."/>
            <person name="Culley D."/>
            <person name="Daum C."/>
            <person name="Ezra D."/>
            <person name="Gonzalez J."/>
            <person name="Henrissat B."/>
            <person name="Kuo A."/>
            <person name="Liang C."/>
            <person name="Lipzen A."/>
            <person name="Lutzoni F."/>
            <person name="Magnuson J."/>
            <person name="Mondo S."/>
            <person name="Nolan M."/>
            <person name="Ohm R."/>
            <person name="Pangilinan J."/>
            <person name="Park H.-J."/>
            <person name="Ramirez L."/>
            <person name="Alfaro M."/>
            <person name="Sun H."/>
            <person name="Tritt A."/>
            <person name="Yoshinaga Y."/>
            <person name="Zwiers L.-H."/>
            <person name="Turgeon B."/>
            <person name="Goodwin S."/>
            <person name="Spatafora J."/>
            <person name="Crous P."/>
            <person name="Grigoriev I."/>
        </authorList>
    </citation>
    <scope>NUCLEOTIDE SEQUENCE</scope>
    <source>
        <strain evidence="3">CBS 121410</strain>
    </source>
</reference>
<evidence type="ECO:0000256" key="1">
    <source>
        <dbReference type="SAM" id="MobiDB-lite"/>
    </source>
</evidence>
<name>A0A9P4HT36_9PEZI</name>
<feature type="region of interest" description="Disordered" evidence="1">
    <location>
        <begin position="1"/>
        <end position="172"/>
    </location>
</feature>
<feature type="compositionally biased region" description="Basic residues" evidence="1">
    <location>
        <begin position="149"/>
        <end position="160"/>
    </location>
</feature>
<dbReference type="Proteomes" id="UP000799776">
    <property type="component" value="Unassembled WGS sequence"/>
</dbReference>
<organism evidence="3 4">
    <name type="scientific">Saccharata proteae CBS 121410</name>
    <dbReference type="NCBI Taxonomy" id="1314787"/>
    <lineage>
        <taxon>Eukaryota</taxon>
        <taxon>Fungi</taxon>
        <taxon>Dikarya</taxon>
        <taxon>Ascomycota</taxon>
        <taxon>Pezizomycotina</taxon>
        <taxon>Dothideomycetes</taxon>
        <taxon>Dothideomycetes incertae sedis</taxon>
        <taxon>Botryosphaeriales</taxon>
        <taxon>Saccharataceae</taxon>
        <taxon>Saccharata</taxon>
    </lineage>
</organism>
<gene>
    <name evidence="3" type="ORF">K490DRAFT_65877</name>
</gene>
<evidence type="ECO:0000313" key="3">
    <source>
        <dbReference type="EMBL" id="KAF2087489.1"/>
    </source>
</evidence>
<dbReference type="OrthoDB" id="5388322at2759"/>
<dbReference type="EMBL" id="ML978720">
    <property type="protein sequence ID" value="KAF2087489.1"/>
    <property type="molecule type" value="Genomic_DNA"/>
</dbReference>
<sequence>MAFNAKNLSYDRQEPAFLRRLKGQQAGDADRQERPVARPKRLKNDEEDDGPTYVVEDSGDTLSKEQYAALVAGKDATEPEGEKEDADADAEAKNGPDEEKNENAALKSKQKVAEIGAASRKRKAVKVGGGADEEEEDAAENSATAKKEKPTKKPKKKAKAVKLSFGDDEENT</sequence>
<feature type="compositionally biased region" description="Acidic residues" evidence="1">
    <location>
        <begin position="78"/>
        <end position="89"/>
    </location>
</feature>
<feature type="compositionally biased region" description="Basic and acidic residues" evidence="1">
    <location>
        <begin position="90"/>
        <end position="102"/>
    </location>
</feature>
<dbReference type="InterPro" id="IPR027911">
    <property type="entry name" value="DUF4604"/>
</dbReference>
<evidence type="ECO:0000259" key="2">
    <source>
        <dbReference type="Pfam" id="PF15377"/>
    </source>
</evidence>
<comment type="caution">
    <text evidence="3">The sequence shown here is derived from an EMBL/GenBank/DDBJ whole genome shotgun (WGS) entry which is preliminary data.</text>
</comment>
<proteinExistence type="predicted"/>
<accession>A0A9P4HT36</accession>
<evidence type="ECO:0000313" key="4">
    <source>
        <dbReference type="Proteomes" id="UP000799776"/>
    </source>
</evidence>
<keyword evidence="4" id="KW-1185">Reference proteome</keyword>
<dbReference type="Pfam" id="PF15377">
    <property type="entry name" value="DUF4604"/>
    <property type="match status" value="1"/>
</dbReference>
<feature type="domain" description="DUF4604" evidence="2">
    <location>
        <begin position="6"/>
        <end position="169"/>
    </location>
</feature>